<dbReference type="InterPro" id="IPR050338">
    <property type="entry name" value="DisA"/>
</dbReference>
<dbReference type="Pfam" id="PF02457">
    <property type="entry name" value="DAC"/>
    <property type="match status" value="1"/>
</dbReference>
<dbReference type="EMBL" id="CP054140">
    <property type="protein sequence ID" value="QQG66901.1"/>
    <property type="molecule type" value="Genomic_DNA"/>
</dbReference>
<reference evidence="8 9" key="1">
    <citation type="submission" date="2020-05" db="EMBL/GenBank/DDBJ databases">
        <title>Complete genome of Desulfobulbus oligotrophicus.</title>
        <authorList>
            <person name="Podar M."/>
        </authorList>
    </citation>
    <scope>NUCLEOTIDE SEQUENCE [LARGE SCALE GENOMIC DNA]</scope>
    <source>
        <strain evidence="8 9">Prop6</strain>
    </source>
</reference>
<evidence type="ECO:0000313" key="9">
    <source>
        <dbReference type="Proteomes" id="UP000596092"/>
    </source>
</evidence>
<evidence type="ECO:0000256" key="2">
    <source>
        <dbReference type="ARBA" id="ARBA00022679"/>
    </source>
</evidence>
<dbReference type="Gene3D" id="3.40.1700.10">
    <property type="entry name" value="DNA integrity scanning protein, DisA, N-terminal domain"/>
    <property type="match status" value="1"/>
</dbReference>
<evidence type="ECO:0000256" key="5">
    <source>
        <dbReference type="ARBA" id="ARBA00022840"/>
    </source>
</evidence>
<gene>
    <name evidence="6" type="primary">dacA</name>
    <name evidence="8" type="ORF">HP555_00300</name>
</gene>
<evidence type="ECO:0000313" key="8">
    <source>
        <dbReference type="EMBL" id="QQG66901.1"/>
    </source>
</evidence>
<dbReference type="GO" id="GO:0004016">
    <property type="term" value="F:adenylate cyclase activity"/>
    <property type="evidence" value="ECO:0007669"/>
    <property type="project" value="UniProtKB-UniRule"/>
</dbReference>
<dbReference type="Proteomes" id="UP000596092">
    <property type="component" value="Chromosome"/>
</dbReference>
<evidence type="ECO:0000256" key="4">
    <source>
        <dbReference type="ARBA" id="ARBA00022741"/>
    </source>
</evidence>
<dbReference type="PANTHER" id="PTHR34185">
    <property type="entry name" value="DIADENYLATE CYCLASE"/>
    <property type="match status" value="1"/>
</dbReference>
<comment type="function">
    <text evidence="6">Catalyzes the condensation of 2 ATP molecules into cyclic di-AMP (c-di-AMP), a second messenger used to regulate differing processes in different bacteria.</text>
</comment>
<dbReference type="Pfam" id="PF07949">
    <property type="entry name" value="YbbR"/>
    <property type="match status" value="1"/>
</dbReference>
<evidence type="ECO:0000256" key="1">
    <source>
        <dbReference type="ARBA" id="ARBA00000877"/>
    </source>
</evidence>
<evidence type="ECO:0000256" key="6">
    <source>
        <dbReference type="HAMAP-Rule" id="MF_01499"/>
    </source>
</evidence>
<dbReference type="Gene3D" id="2.170.120.30">
    <property type="match status" value="1"/>
</dbReference>
<comment type="caution">
    <text evidence="6">Lacks conserved residue(s) required for the propagation of feature annotation.</text>
</comment>
<dbReference type="InterPro" id="IPR036888">
    <property type="entry name" value="DNA_integrity_DisA_N_sf"/>
</dbReference>
<protein>
    <recommendedName>
        <fullName evidence="6">Diadenylate cyclase</fullName>
        <shortName evidence="6">DAC</shortName>
        <ecNumber evidence="6">2.7.7.85</ecNumber>
    </recommendedName>
    <alternativeName>
        <fullName evidence="6">Cyclic-di-AMP synthase</fullName>
        <shortName evidence="6">c-di-AMP synthase</shortName>
    </alternativeName>
</protein>
<comment type="similarity">
    <text evidence="6">Belongs to the adenylate cyclase family. DacA/CdaA subfamily.</text>
</comment>
<feature type="domain" description="DAC" evidence="7">
    <location>
        <begin position="84"/>
        <end position="239"/>
    </location>
</feature>
<accession>A0A7T5VFQ1</accession>
<dbReference type="GO" id="GO:0006171">
    <property type="term" value="P:cAMP biosynthetic process"/>
    <property type="evidence" value="ECO:0007669"/>
    <property type="project" value="InterPro"/>
</dbReference>
<keyword evidence="3 6" id="KW-0548">Nucleotidyltransferase</keyword>
<dbReference type="KEGG" id="dog:HP555_00300"/>
<dbReference type="InterPro" id="IPR003390">
    <property type="entry name" value="DNA_integrity_scan_DisA_N"/>
</dbReference>
<organism evidence="8 9">
    <name type="scientific">Desulfobulbus oligotrophicus</name>
    <dbReference type="NCBI Taxonomy" id="1909699"/>
    <lineage>
        <taxon>Bacteria</taxon>
        <taxon>Pseudomonadati</taxon>
        <taxon>Thermodesulfobacteriota</taxon>
        <taxon>Desulfobulbia</taxon>
        <taxon>Desulfobulbales</taxon>
        <taxon>Desulfobulbaceae</taxon>
        <taxon>Desulfobulbus</taxon>
    </lineage>
</organism>
<proteinExistence type="inferred from homology"/>
<evidence type="ECO:0000259" key="7">
    <source>
        <dbReference type="PROSITE" id="PS51794"/>
    </source>
</evidence>
<keyword evidence="6" id="KW-0472">Membrane</keyword>
<dbReference type="PROSITE" id="PS51794">
    <property type="entry name" value="DAC"/>
    <property type="match status" value="1"/>
</dbReference>
<keyword evidence="5 6" id="KW-0067">ATP-binding</keyword>
<dbReference type="InterPro" id="IPR034701">
    <property type="entry name" value="CdaA"/>
</dbReference>
<dbReference type="PANTHER" id="PTHR34185:SF1">
    <property type="entry name" value="DIADENYLATE CYCLASE"/>
    <property type="match status" value="1"/>
</dbReference>
<keyword evidence="6" id="KW-1133">Transmembrane helix</keyword>
<feature type="transmembrane region" description="Helical" evidence="6">
    <location>
        <begin position="66"/>
        <end position="83"/>
    </location>
</feature>
<feature type="transmembrane region" description="Helical" evidence="6">
    <location>
        <begin position="42"/>
        <end position="60"/>
    </location>
</feature>
<sequence length="476" mass="52591">MGPAESLTYELLTWRSGLDILLISFGLFFLYRTLLRLGTWKILAGILLALMVFILANAMNLKGIEWIYHNVSNVAVLGLIIIFQPELRKILEKAVSVSPGRLKDQGTDLYEMTGEALVKLAQKHCGAILVFPGREPIRDKISGGYDLNATPSIPLIFSIFDTNSPGHDGAVIIKNGKLTQFGVRLPMSQSTRLSNELGTRHHAAMGLAEQTDSLVMVVSEERGKVSLFVNGEMRPMRTANEITEALIQYQRGKGFLERNSVFKIRKRTIFQAVVSLVIAVIFWSSLTVAKREIVERVLPVSIDYTTPPEDLALVGEKPNEVKVYLSGPKSDIDNLANNPPSIKIDLSKMIKGVQTIIITSENLRLPKGVTLLDTSPQQLKLSLAAVVEKNLPIAPQIIGKLPGTLKIKKITVTPNSVLVAVPVSKEEKIPTEILTTPIYLESISTDSKLFCKIIARPSIQPVSKRWPDVEVFIEVK</sequence>
<dbReference type="GO" id="GO:0106408">
    <property type="term" value="F:diadenylate cyclase activity"/>
    <property type="evidence" value="ECO:0007669"/>
    <property type="project" value="UniProtKB-EC"/>
</dbReference>
<keyword evidence="9" id="KW-1185">Reference proteome</keyword>
<keyword evidence="6" id="KW-0812">Transmembrane</keyword>
<dbReference type="EC" id="2.7.7.85" evidence="6"/>
<comment type="subunit">
    <text evidence="6">Probably a homodimer.</text>
</comment>
<name>A0A7T5VFQ1_9BACT</name>
<dbReference type="HAMAP" id="MF_01499">
    <property type="entry name" value="DacA"/>
    <property type="match status" value="1"/>
</dbReference>
<feature type="transmembrane region" description="Helical" evidence="6">
    <location>
        <begin position="12"/>
        <end position="30"/>
    </location>
</feature>
<dbReference type="AlphaFoldDB" id="A0A7T5VFQ1"/>
<dbReference type="GO" id="GO:0005524">
    <property type="term" value="F:ATP binding"/>
    <property type="evidence" value="ECO:0007669"/>
    <property type="project" value="UniProtKB-UniRule"/>
</dbReference>
<keyword evidence="2 6" id="KW-0808">Transferase</keyword>
<keyword evidence="4 6" id="KW-0547">Nucleotide-binding</keyword>
<dbReference type="SUPFAM" id="SSF143597">
    <property type="entry name" value="YojJ-like"/>
    <property type="match status" value="1"/>
</dbReference>
<comment type="catalytic activity">
    <reaction evidence="1 6">
        <text>2 ATP = 3',3'-c-di-AMP + 2 diphosphate</text>
        <dbReference type="Rhea" id="RHEA:35655"/>
        <dbReference type="ChEBI" id="CHEBI:30616"/>
        <dbReference type="ChEBI" id="CHEBI:33019"/>
        <dbReference type="ChEBI" id="CHEBI:71500"/>
        <dbReference type="EC" id="2.7.7.85"/>
    </reaction>
</comment>
<dbReference type="InterPro" id="IPR045585">
    <property type="entry name" value="CdaA_N"/>
</dbReference>
<dbReference type="InterPro" id="IPR012505">
    <property type="entry name" value="YbbR"/>
</dbReference>
<keyword evidence="6" id="KW-1003">Cell membrane</keyword>
<dbReference type="Pfam" id="PF19293">
    <property type="entry name" value="CdaA_N"/>
    <property type="match status" value="1"/>
</dbReference>
<evidence type="ECO:0000256" key="3">
    <source>
        <dbReference type="ARBA" id="ARBA00022695"/>
    </source>
</evidence>
<feature type="transmembrane region" description="Helical" evidence="6">
    <location>
        <begin position="268"/>
        <end position="286"/>
    </location>
</feature>